<keyword evidence="2" id="KW-1185">Reference proteome</keyword>
<evidence type="ECO:0000313" key="1">
    <source>
        <dbReference type="EMBL" id="BAX25547.1"/>
    </source>
</evidence>
<gene>
    <name evidence="1" type="ORF">BPT24_030</name>
</gene>
<dbReference type="Proteomes" id="UP000224877">
    <property type="component" value="Segment"/>
</dbReference>
<name>A0A1W7GKP5_9CAUD</name>
<proteinExistence type="predicted"/>
<dbReference type="EMBL" id="LC168164">
    <property type="protein sequence ID" value="BAX25547.1"/>
    <property type="molecule type" value="Genomic_DNA"/>
</dbReference>
<sequence>MDLLGKFSNVKVDNTNRLPHEDISYLDALLNDYKEALQYNKECIKSLEQLRNIKPELKQRVINGTSFNNTFEYMSFDSKESLLVAQKDAGNCHHRFIKSVSEYICKKYNIEIDIEKWEFSDGYAVKQLYNHSRYPTYWGMSDKVKYSAISDLELHYDTIIDYIFEQIGGLDLNEHQILESKKFLYELYNEDTHRGDVIIAKNGSLSFPSILNNPKSHHARDYNLKLIKSLSTVINELYKEYDSSVSDVLTYKGFIKEFCINHNYSLDDEKCIYDKKMTGTDIIEYYQLSKNGKIKIKFKSHTLANEFLTKIN</sequence>
<accession>A0A1W7GKP5</accession>
<reference evidence="1 2" key="1">
    <citation type="submission" date="2016-07" db="EMBL/GenBank/DDBJ databases">
        <title>Characterization of three bacteriophages infecting bacteria isolated from shrimp culture pond water.</title>
        <authorList>
            <person name="Khoa H.V."/>
        </authorList>
    </citation>
    <scope>NUCLEOTIDE SEQUENCE [LARGE SCALE GENOMIC DNA]</scope>
</reference>
<evidence type="ECO:0000313" key="2">
    <source>
        <dbReference type="Proteomes" id="UP000224877"/>
    </source>
</evidence>
<organism evidence="1 2">
    <name type="scientific">Tenacibaculum phage pT24</name>
    <dbReference type="NCBI Taxonomy" id="1880590"/>
    <lineage>
        <taxon>Viruses</taxon>
        <taxon>Duplodnaviria</taxon>
        <taxon>Heunggongvirae</taxon>
        <taxon>Uroviricota</taxon>
        <taxon>Caudoviricetes</taxon>
        <taxon>Kungbxnavirus</taxon>
        <taxon>Kungbxnavirus pT24</taxon>
    </lineage>
</organism>
<protein>
    <submittedName>
        <fullName evidence="1">Uncharacterized protein</fullName>
    </submittedName>
</protein>